<dbReference type="GO" id="GO:0016705">
    <property type="term" value="F:oxidoreductase activity, acting on paired donors, with incorporation or reduction of molecular oxygen"/>
    <property type="evidence" value="ECO:0007669"/>
    <property type="project" value="InterPro"/>
</dbReference>
<evidence type="ECO:0000256" key="8">
    <source>
        <dbReference type="ARBA" id="ARBA00023136"/>
    </source>
</evidence>
<dbReference type="GO" id="GO:0044550">
    <property type="term" value="P:secondary metabolite biosynthetic process"/>
    <property type="evidence" value="ECO:0007669"/>
    <property type="project" value="UniProtKB-ARBA"/>
</dbReference>
<protein>
    <recommendedName>
        <fullName evidence="14">Cytochrome P450</fullName>
    </recommendedName>
</protein>
<dbReference type="AlphaFoldDB" id="A0AAP0KKE4"/>
<comment type="similarity">
    <text evidence="10">Belongs to the cytochrome P450 family.</text>
</comment>
<dbReference type="Proteomes" id="UP001417504">
    <property type="component" value="Unassembled WGS sequence"/>
</dbReference>
<comment type="caution">
    <text evidence="12">The sequence shown here is derived from an EMBL/GenBank/DDBJ whole genome shotgun (WGS) entry which is preliminary data.</text>
</comment>
<dbReference type="GO" id="GO:0020037">
    <property type="term" value="F:heme binding"/>
    <property type="evidence" value="ECO:0007669"/>
    <property type="project" value="InterPro"/>
</dbReference>
<dbReference type="GO" id="GO:0004497">
    <property type="term" value="F:monooxygenase activity"/>
    <property type="evidence" value="ECO:0007669"/>
    <property type="project" value="UniProtKB-KW"/>
</dbReference>
<feature type="transmembrane region" description="Helical" evidence="11">
    <location>
        <begin position="6"/>
        <end position="23"/>
    </location>
</feature>
<dbReference type="InterPro" id="IPR036396">
    <property type="entry name" value="Cyt_P450_sf"/>
</dbReference>
<evidence type="ECO:0000256" key="9">
    <source>
        <dbReference type="PIRSR" id="PIRSR602401-1"/>
    </source>
</evidence>
<dbReference type="Gene3D" id="1.10.630.10">
    <property type="entry name" value="Cytochrome P450"/>
    <property type="match status" value="1"/>
</dbReference>
<keyword evidence="6 10" id="KW-0560">Oxidoreductase</keyword>
<comment type="subcellular location">
    <subcellularLocation>
        <location evidence="1">Membrane</location>
    </subcellularLocation>
</comment>
<gene>
    <name evidence="12" type="ORF">Sjap_000330</name>
</gene>
<feature type="binding site" description="axial binding residue" evidence="9">
    <location>
        <position position="452"/>
    </location>
    <ligand>
        <name>heme</name>
        <dbReference type="ChEBI" id="CHEBI:30413"/>
    </ligand>
    <ligandPart>
        <name>Fe</name>
        <dbReference type="ChEBI" id="CHEBI:18248"/>
    </ligandPart>
</feature>
<keyword evidence="10" id="KW-0503">Monooxygenase</keyword>
<proteinExistence type="inferred from homology"/>
<dbReference type="GO" id="GO:0005506">
    <property type="term" value="F:iron ion binding"/>
    <property type="evidence" value="ECO:0007669"/>
    <property type="project" value="InterPro"/>
</dbReference>
<dbReference type="InterPro" id="IPR001128">
    <property type="entry name" value="Cyt_P450"/>
</dbReference>
<organism evidence="12 13">
    <name type="scientific">Stephania japonica</name>
    <dbReference type="NCBI Taxonomy" id="461633"/>
    <lineage>
        <taxon>Eukaryota</taxon>
        <taxon>Viridiplantae</taxon>
        <taxon>Streptophyta</taxon>
        <taxon>Embryophyta</taxon>
        <taxon>Tracheophyta</taxon>
        <taxon>Spermatophyta</taxon>
        <taxon>Magnoliopsida</taxon>
        <taxon>Ranunculales</taxon>
        <taxon>Menispermaceae</taxon>
        <taxon>Menispermoideae</taxon>
        <taxon>Cissampelideae</taxon>
        <taxon>Stephania</taxon>
    </lineage>
</organism>
<dbReference type="InterPro" id="IPR050651">
    <property type="entry name" value="Plant_Cytochrome_P450_Monoox"/>
</dbReference>
<dbReference type="SUPFAM" id="SSF48264">
    <property type="entry name" value="Cytochrome P450"/>
    <property type="match status" value="1"/>
</dbReference>
<dbReference type="Pfam" id="PF00067">
    <property type="entry name" value="p450"/>
    <property type="match status" value="1"/>
</dbReference>
<dbReference type="PRINTS" id="PR00463">
    <property type="entry name" value="EP450I"/>
</dbReference>
<comment type="cofactor">
    <cofactor evidence="9">
        <name>heme</name>
        <dbReference type="ChEBI" id="CHEBI:30413"/>
    </cofactor>
</comment>
<accession>A0AAP0KKE4</accession>
<keyword evidence="2 9" id="KW-0349">Heme</keyword>
<keyword evidence="4 9" id="KW-0479">Metal-binding</keyword>
<evidence type="ECO:0000313" key="13">
    <source>
        <dbReference type="Proteomes" id="UP001417504"/>
    </source>
</evidence>
<evidence type="ECO:0000256" key="5">
    <source>
        <dbReference type="ARBA" id="ARBA00022989"/>
    </source>
</evidence>
<sequence length="516" mass="58672">MELLQVLLYITLFILLLTIYKFLSLRPKKRLPPSPPGALPIIGHLGLLFTPLHRTLQAISANSDQYANYMLLKLGTRNILILSSPTAVKECFQKNDVAFANRPRSIGGDYNSYDYTNVALANYGSLWRNLRCIMTTKIFCSSSILALSGVRHDAVRCLLRDLYKSTINKGPQKIDLKLKFFELSFNIMMSLSTGEAIGDGLCHTEDNKWFFELLKNAHVPSFFMAPGDYLPIFKYFDVFKVEKCLAEIDKNRDAFFEAIIERFREESNVEEKRSKTSSLLDVLFSLQREDPEQYNDLIIKTMILTMFTAGTDTSAMTLEWAMSILLNHPEKLKKALDEVNNNIEPLRLLNDSDISSLPYIQSIIQETLRLYPLVPFLVPHEAAHECKVGQYDVPSGTIVVANVWAIHRDPNVWPEPDKFIPERFMQSNNIQQDGDNKNGFKFIPFGVGRRMCPGGGLAMRIIALTLASVLRCFEWEKIGDEPIDMSEEVQFLLPRAKPLVALCRPKPEMLNALCQA</sequence>
<dbReference type="PROSITE" id="PS00086">
    <property type="entry name" value="CYTOCHROME_P450"/>
    <property type="match status" value="1"/>
</dbReference>
<evidence type="ECO:0000256" key="10">
    <source>
        <dbReference type="RuleBase" id="RU000461"/>
    </source>
</evidence>
<dbReference type="EMBL" id="JBBNAE010000001">
    <property type="protein sequence ID" value="KAK9152850.1"/>
    <property type="molecule type" value="Genomic_DNA"/>
</dbReference>
<evidence type="ECO:0000256" key="3">
    <source>
        <dbReference type="ARBA" id="ARBA00022692"/>
    </source>
</evidence>
<dbReference type="InterPro" id="IPR002401">
    <property type="entry name" value="Cyt_P450_E_grp-I"/>
</dbReference>
<dbReference type="FunFam" id="1.10.630.10:FF:000026">
    <property type="entry name" value="Cytochrome P450 82C4"/>
    <property type="match status" value="1"/>
</dbReference>
<evidence type="ECO:0000313" key="12">
    <source>
        <dbReference type="EMBL" id="KAK9152850.1"/>
    </source>
</evidence>
<dbReference type="GO" id="GO:0016020">
    <property type="term" value="C:membrane"/>
    <property type="evidence" value="ECO:0007669"/>
    <property type="project" value="UniProtKB-SubCell"/>
</dbReference>
<keyword evidence="8 11" id="KW-0472">Membrane</keyword>
<evidence type="ECO:0000256" key="4">
    <source>
        <dbReference type="ARBA" id="ARBA00022723"/>
    </source>
</evidence>
<keyword evidence="5 11" id="KW-1133">Transmembrane helix</keyword>
<keyword evidence="13" id="KW-1185">Reference proteome</keyword>
<evidence type="ECO:0000256" key="1">
    <source>
        <dbReference type="ARBA" id="ARBA00004370"/>
    </source>
</evidence>
<evidence type="ECO:0008006" key="14">
    <source>
        <dbReference type="Google" id="ProtNLM"/>
    </source>
</evidence>
<name>A0AAP0KKE4_9MAGN</name>
<keyword evidence="7 9" id="KW-0408">Iron</keyword>
<dbReference type="PRINTS" id="PR00385">
    <property type="entry name" value="P450"/>
</dbReference>
<evidence type="ECO:0000256" key="2">
    <source>
        <dbReference type="ARBA" id="ARBA00022617"/>
    </source>
</evidence>
<dbReference type="InterPro" id="IPR017972">
    <property type="entry name" value="Cyt_P450_CS"/>
</dbReference>
<dbReference type="PANTHER" id="PTHR47947:SF13">
    <property type="entry name" value="CYTOCHROME P450, FAMILY 81, SUBFAMILY K, POLYPEPTIDE 1-RELATED"/>
    <property type="match status" value="1"/>
</dbReference>
<dbReference type="PANTHER" id="PTHR47947">
    <property type="entry name" value="CYTOCHROME P450 82C3-RELATED"/>
    <property type="match status" value="1"/>
</dbReference>
<evidence type="ECO:0000256" key="6">
    <source>
        <dbReference type="ARBA" id="ARBA00023002"/>
    </source>
</evidence>
<evidence type="ECO:0000256" key="11">
    <source>
        <dbReference type="SAM" id="Phobius"/>
    </source>
</evidence>
<evidence type="ECO:0000256" key="7">
    <source>
        <dbReference type="ARBA" id="ARBA00023004"/>
    </source>
</evidence>
<reference evidence="12 13" key="1">
    <citation type="submission" date="2024-01" db="EMBL/GenBank/DDBJ databases">
        <title>Genome assemblies of Stephania.</title>
        <authorList>
            <person name="Yang L."/>
        </authorList>
    </citation>
    <scope>NUCLEOTIDE SEQUENCE [LARGE SCALE GENOMIC DNA]</scope>
    <source>
        <strain evidence="12">QJT</strain>
        <tissue evidence="12">Leaf</tissue>
    </source>
</reference>
<keyword evidence="3 11" id="KW-0812">Transmembrane</keyword>